<sequence>MTDTMTRMNPKGLPDAAALGYSQISILESSGRVAYVSGQVAWRADGAEVPESLAEQTAIAAANAQTALDALGATPEDIAILRCFVVGLSPEAMEEAYPPLMSFLNGAQPSLTGIGVAALAAPDLKIELEMTVRLPA</sequence>
<dbReference type="RefSeq" id="WP_090061887.1">
    <property type="nucleotide sequence ID" value="NZ_FORH01000007.1"/>
</dbReference>
<evidence type="ECO:0000313" key="3">
    <source>
        <dbReference type="Proteomes" id="UP000199630"/>
    </source>
</evidence>
<dbReference type="OrthoDB" id="5520786at2"/>
<dbReference type="InterPro" id="IPR035959">
    <property type="entry name" value="RutC-like_sf"/>
</dbReference>
<dbReference type="SUPFAM" id="SSF55298">
    <property type="entry name" value="YjgF-like"/>
    <property type="match status" value="1"/>
</dbReference>
<dbReference type="PANTHER" id="PTHR11803:SF58">
    <property type="entry name" value="PROTEIN HMF1-RELATED"/>
    <property type="match status" value="1"/>
</dbReference>
<dbReference type="CDD" id="cd00448">
    <property type="entry name" value="YjgF_YER057c_UK114_family"/>
    <property type="match status" value="1"/>
</dbReference>
<comment type="similarity">
    <text evidence="1">Belongs to the RutC family.</text>
</comment>
<evidence type="ECO:0000256" key="1">
    <source>
        <dbReference type="ARBA" id="ARBA00010552"/>
    </source>
</evidence>
<dbReference type="EMBL" id="FORH01000007">
    <property type="protein sequence ID" value="SFJ95173.1"/>
    <property type="molecule type" value="Genomic_DNA"/>
</dbReference>
<dbReference type="PANTHER" id="PTHR11803">
    <property type="entry name" value="2-IMINOBUTANOATE/2-IMINOPROPANOATE DEAMINASE RIDA"/>
    <property type="match status" value="1"/>
</dbReference>
<dbReference type="AlphaFoldDB" id="A0A1I3VJL0"/>
<gene>
    <name evidence="2" type="ORF">SAMN04487991_3389</name>
</gene>
<organism evidence="2 3">
    <name type="scientific">Celeribacter neptunius</name>
    <dbReference type="NCBI Taxonomy" id="588602"/>
    <lineage>
        <taxon>Bacteria</taxon>
        <taxon>Pseudomonadati</taxon>
        <taxon>Pseudomonadota</taxon>
        <taxon>Alphaproteobacteria</taxon>
        <taxon>Rhodobacterales</taxon>
        <taxon>Roseobacteraceae</taxon>
        <taxon>Celeribacter</taxon>
    </lineage>
</organism>
<accession>A0A1I3VJL0</accession>
<name>A0A1I3VJL0_9RHOB</name>
<keyword evidence="3" id="KW-1185">Reference proteome</keyword>
<protein>
    <submittedName>
        <fullName evidence="2">Enamine deaminase RidA, house cleaning of reactive enamine intermediates, YjgF/YER057c/UK114 family</fullName>
    </submittedName>
</protein>
<proteinExistence type="inferred from homology"/>
<reference evidence="3" key="1">
    <citation type="submission" date="2016-10" db="EMBL/GenBank/DDBJ databases">
        <authorList>
            <person name="Varghese N."/>
            <person name="Submissions S."/>
        </authorList>
    </citation>
    <scope>NUCLEOTIDE SEQUENCE [LARGE SCALE GENOMIC DNA]</scope>
    <source>
        <strain evidence="3">DSM 26471</strain>
    </source>
</reference>
<dbReference type="GO" id="GO:0019239">
    <property type="term" value="F:deaminase activity"/>
    <property type="evidence" value="ECO:0007669"/>
    <property type="project" value="TreeGrafter"/>
</dbReference>
<dbReference type="STRING" id="588602.SAMN04487991_3389"/>
<dbReference type="InterPro" id="IPR006175">
    <property type="entry name" value="YjgF/YER057c/UK114"/>
</dbReference>
<evidence type="ECO:0000313" key="2">
    <source>
        <dbReference type="EMBL" id="SFJ95173.1"/>
    </source>
</evidence>
<dbReference type="GO" id="GO:0005829">
    <property type="term" value="C:cytosol"/>
    <property type="evidence" value="ECO:0007669"/>
    <property type="project" value="TreeGrafter"/>
</dbReference>
<dbReference type="Pfam" id="PF01042">
    <property type="entry name" value="Ribonuc_L-PSP"/>
    <property type="match status" value="1"/>
</dbReference>
<dbReference type="Proteomes" id="UP000199630">
    <property type="component" value="Unassembled WGS sequence"/>
</dbReference>
<dbReference type="Gene3D" id="3.30.1330.40">
    <property type="entry name" value="RutC-like"/>
    <property type="match status" value="1"/>
</dbReference>